<accession>D9ZF47</accession>
<dbReference type="AlphaFoldDB" id="D9ZF47"/>
<sequence length="558" mass="62398">MIRFYANQAGYLPKGRKIAVLAQEKRVDEMEKVQDKKVSLWNEKGEQTAVKQAVYAGVDESAEDKVWHIDFSDLTEEGTVTFQDGEGAVLGSCIISSKAYHTLNQTLCKALYFQRCGMALEETFAGKFRRCTCHTGTAVRLEDYLERKENAKQYEVTGGWHDAGDYGRYTTAAATALAHMIYAQQLFPESFTENLNIPESNDAMPDVLSECLYELRWLLKMQMEDGSVCHKLTSMRHANFVMPCEDKRQMILFPASTMAAADFAAVMALASRVYRTWEPAFAAEAEDAAVRAWDWLMQHPQFIGFENPAGCNTGGYEDTSDLDERLWAAAELYVTTGNAAYLDKLEDYLKTNENPTHMGWVDVSGLAGLSCLFGAKKKEAKETQRFQVCQQKFRQAFLNEADKICDIADVSGYFVALTKEEYGWGSNMVVLNRAMILAVAHLLTGEARYQKMAQAQMDYILGVNATGYSYVTAVGTKSCQNPHNRVTVSDGIDETIPGFVVGGPNSAPVDEKAEWLITPDTPPMKCFLDVWECYSLNEITIYWNSPAIFVAAFLDKDA</sequence>
<organism evidence="8">
    <name type="scientific">uncultured organism</name>
    <dbReference type="NCBI Taxonomy" id="155900"/>
    <lineage>
        <taxon>unclassified sequences</taxon>
        <taxon>environmental samples</taxon>
    </lineage>
</organism>
<evidence type="ECO:0000256" key="5">
    <source>
        <dbReference type="ARBA" id="ARBA00023326"/>
    </source>
</evidence>
<evidence type="ECO:0000256" key="3">
    <source>
        <dbReference type="ARBA" id="ARBA00023277"/>
    </source>
</evidence>
<dbReference type="InterPro" id="IPR014756">
    <property type="entry name" value="Ig_E-set"/>
</dbReference>
<dbReference type="SUPFAM" id="SSF48208">
    <property type="entry name" value="Six-hairpin glycosidases"/>
    <property type="match status" value="1"/>
</dbReference>
<dbReference type="InterPro" id="IPR004197">
    <property type="entry name" value="Cellulase_Ig-like"/>
</dbReference>
<evidence type="ECO:0000256" key="4">
    <source>
        <dbReference type="ARBA" id="ARBA00023295"/>
    </source>
</evidence>
<evidence type="ECO:0000259" key="7">
    <source>
        <dbReference type="Pfam" id="PF02927"/>
    </source>
</evidence>
<dbReference type="Gene3D" id="1.50.10.10">
    <property type="match status" value="1"/>
</dbReference>
<protein>
    <submittedName>
        <fullName evidence="8">Carbohydrate-active enzyme</fullName>
    </submittedName>
</protein>
<keyword evidence="2" id="KW-0378">Hydrolase</keyword>
<feature type="domain" description="Cellulase Ig-like" evidence="7">
    <location>
        <begin position="7"/>
        <end position="81"/>
    </location>
</feature>
<dbReference type="InterPro" id="IPR001701">
    <property type="entry name" value="Glyco_hydro_9"/>
</dbReference>
<proteinExistence type="inferred from homology"/>
<dbReference type="InterPro" id="IPR013783">
    <property type="entry name" value="Ig-like_fold"/>
</dbReference>
<dbReference type="Pfam" id="PF02927">
    <property type="entry name" value="CelD_N"/>
    <property type="match status" value="1"/>
</dbReference>
<dbReference type="InterPro" id="IPR012341">
    <property type="entry name" value="6hp_glycosidase-like_sf"/>
</dbReference>
<dbReference type="PROSITE" id="PS00698">
    <property type="entry name" value="GH9_3"/>
    <property type="match status" value="1"/>
</dbReference>
<dbReference type="CAZy" id="GH9">
    <property type="family name" value="Glycoside Hydrolase Family 9"/>
</dbReference>
<dbReference type="InterPro" id="IPR008928">
    <property type="entry name" value="6-hairpin_glycosidase_sf"/>
</dbReference>
<evidence type="ECO:0000256" key="2">
    <source>
        <dbReference type="ARBA" id="ARBA00022801"/>
    </source>
</evidence>
<keyword evidence="3" id="KW-0119">Carbohydrate metabolism</keyword>
<feature type="domain" description="Glycoside hydrolase family 9" evidence="6">
    <location>
        <begin position="100"/>
        <end position="550"/>
    </location>
</feature>
<name>D9ZF47_9ZZZZ</name>
<dbReference type="Gene3D" id="2.60.40.10">
    <property type="entry name" value="Immunoglobulins"/>
    <property type="match status" value="1"/>
</dbReference>
<evidence type="ECO:0000313" key="8">
    <source>
        <dbReference type="EMBL" id="ADD61951.1"/>
    </source>
</evidence>
<reference evidence="8" key="1">
    <citation type="journal article" date="2010" name="Genome Res.">
        <title>Functional metagenomics to mine the human gut microbiome for dietary fiber catabolic enzymes.</title>
        <authorList>
            <person name="Tasse L."/>
            <person name="Bercovici J."/>
            <person name="Pizzut-Serin S."/>
            <person name="Robe P."/>
            <person name="Tap J."/>
            <person name="Klopp C."/>
            <person name="Cantarel B.L."/>
            <person name="Coutinho P.M."/>
            <person name="Henrissat B."/>
            <person name="Leclerc M."/>
            <person name="Dore J."/>
            <person name="Monsan P."/>
            <person name="Remaud-Simeon M."/>
            <person name="Potocki-Veronese G."/>
        </authorList>
    </citation>
    <scope>NUCLEOTIDE SEQUENCE</scope>
</reference>
<dbReference type="GO" id="GO:0000272">
    <property type="term" value="P:polysaccharide catabolic process"/>
    <property type="evidence" value="ECO:0007669"/>
    <property type="project" value="UniProtKB-KW"/>
</dbReference>
<dbReference type="CDD" id="cd02850">
    <property type="entry name" value="E_set_Cellulase_N"/>
    <property type="match status" value="1"/>
</dbReference>
<dbReference type="PANTHER" id="PTHR22298">
    <property type="entry name" value="ENDO-1,4-BETA-GLUCANASE"/>
    <property type="match status" value="1"/>
</dbReference>
<evidence type="ECO:0000256" key="1">
    <source>
        <dbReference type="ARBA" id="ARBA00007072"/>
    </source>
</evidence>
<keyword evidence="4" id="KW-0326">Glycosidase</keyword>
<comment type="similarity">
    <text evidence="1">Belongs to the glycosyl hydrolase 9 (cellulase E) family.</text>
</comment>
<keyword evidence="5" id="KW-0624">Polysaccharide degradation</keyword>
<dbReference type="InterPro" id="IPR033126">
    <property type="entry name" value="Glyco_hydro_9_Asp/Glu_AS"/>
</dbReference>
<dbReference type="EMBL" id="GU942950">
    <property type="protein sequence ID" value="ADD61951.1"/>
    <property type="molecule type" value="Genomic_DNA"/>
</dbReference>
<dbReference type="Pfam" id="PF00759">
    <property type="entry name" value="Glyco_hydro_9"/>
    <property type="match status" value="1"/>
</dbReference>
<dbReference type="SUPFAM" id="SSF81296">
    <property type="entry name" value="E set domains"/>
    <property type="match status" value="1"/>
</dbReference>
<evidence type="ECO:0000259" key="6">
    <source>
        <dbReference type="Pfam" id="PF00759"/>
    </source>
</evidence>
<dbReference type="GO" id="GO:0008810">
    <property type="term" value="F:cellulase activity"/>
    <property type="evidence" value="ECO:0007669"/>
    <property type="project" value="InterPro"/>
</dbReference>